<feature type="transmembrane region" description="Helical" evidence="2">
    <location>
        <begin position="213"/>
        <end position="232"/>
    </location>
</feature>
<evidence type="ECO:0000256" key="1">
    <source>
        <dbReference type="SAM" id="MobiDB-lite"/>
    </source>
</evidence>
<gene>
    <name evidence="3" type="ORF">HMPREF1318_1224</name>
</gene>
<dbReference type="Proteomes" id="UP000002941">
    <property type="component" value="Unassembled WGS sequence"/>
</dbReference>
<feature type="transmembrane region" description="Helical" evidence="2">
    <location>
        <begin position="102"/>
        <end position="124"/>
    </location>
</feature>
<evidence type="ECO:0000313" key="3">
    <source>
        <dbReference type="EMBL" id="EJF44487.1"/>
    </source>
</evidence>
<dbReference type="PATRIC" id="fig|1125718.3.peg.1402"/>
<evidence type="ECO:0000256" key="2">
    <source>
        <dbReference type="SAM" id="Phobius"/>
    </source>
</evidence>
<dbReference type="EMBL" id="AKFT01000109">
    <property type="protein sequence ID" value="EJF44487.1"/>
    <property type="molecule type" value="Genomic_DNA"/>
</dbReference>
<feature type="transmembrane region" description="Helical" evidence="2">
    <location>
        <begin position="180"/>
        <end position="201"/>
    </location>
</feature>
<evidence type="ECO:0000313" key="4">
    <source>
        <dbReference type="Proteomes" id="UP000002941"/>
    </source>
</evidence>
<comment type="caution">
    <text evidence="3">The sequence shown here is derived from an EMBL/GenBank/DDBJ whole genome shotgun (WGS) entry which is preliminary data.</text>
</comment>
<keyword evidence="4" id="KW-1185">Reference proteome</keyword>
<dbReference type="AlphaFoldDB" id="J0NID2"/>
<name>J0NID2_9ACTO</name>
<keyword evidence="2" id="KW-0812">Transmembrane</keyword>
<dbReference type="Pfam" id="PF12730">
    <property type="entry name" value="ABC2_membrane_4"/>
    <property type="match status" value="1"/>
</dbReference>
<reference evidence="3 4" key="1">
    <citation type="submission" date="2012-05" db="EMBL/GenBank/DDBJ databases">
        <authorList>
            <person name="Harkins D.M."/>
            <person name="Madupu R."/>
            <person name="Durkin A.S."/>
            <person name="Torralba M."/>
            <person name="Methe B."/>
            <person name="Sutton G.G."/>
            <person name="Nelson K.E."/>
        </authorList>
    </citation>
    <scope>NUCLEOTIDE SEQUENCE [LARGE SCALE GENOMIC DNA]</scope>
    <source>
        <strain evidence="3 4">F0489</strain>
    </source>
</reference>
<dbReference type="eggNOG" id="ENOG5033C6R">
    <property type="taxonomic scope" value="Bacteria"/>
</dbReference>
<feature type="transmembrane region" description="Helical" evidence="2">
    <location>
        <begin position="145"/>
        <end position="168"/>
    </location>
</feature>
<keyword evidence="2" id="KW-1133">Transmembrane helix</keyword>
<proteinExistence type="predicted"/>
<organism evidence="3 4">
    <name type="scientific">Actinomyces massiliensis F0489</name>
    <dbReference type="NCBI Taxonomy" id="1125718"/>
    <lineage>
        <taxon>Bacteria</taxon>
        <taxon>Bacillati</taxon>
        <taxon>Actinomycetota</taxon>
        <taxon>Actinomycetes</taxon>
        <taxon>Actinomycetales</taxon>
        <taxon>Actinomycetaceae</taxon>
        <taxon>Actinomyces</taxon>
    </lineage>
</organism>
<sequence length="302" mass="31491">MPSTPSAASMPSATSMPSVPPAAPSLPIDPKASAAGPSPRNRKSPPFLIALALEVRKLRRKHYWLMAAAAGIILALWSGGLARYRVSGPEETRLAVMSMNEAAELIAMFMPAAIGALASRMVTADTEERMGQMMTALCQRPTTRFLAKLTVLSLTVIAVEAAVIGATLLCASGSRITPSYGTTLVPTLIIVIGFSIAVSACQLALSTCVSRQAIGLGAAIIGGLICSILPFYKLETVAWALPWGLTSAASPINTPASYTSVTTTGDVTVIAHPWLTAVLTIIVAAGWAVISYVAIVRKESRS</sequence>
<protein>
    <submittedName>
        <fullName evidence="3">ABC-2 family transporter protein</fullName>
    </submittedName>
</protein>
<accession>J0NID2</accession>
<feature type="region of interest" description="Disordered" evidence="1">
    <location>
        <begin position="1"/>
        <end position="41"/>
    </location>
</feature>
<feature type="compositionally biased region" description="Low complexity" evidence="1">
    <location>
        <begin position="1"/>
        <end position="17"/>
    </location>
</feature>
<feature type="transmembrane region" description="Helical" evidence="2">
    <location>
        <begin position="63"/>
        <end position="82"/>
    </location>
</feature>
<feature type="transmembrane region" description="Helical" evidence="2">
    <location>
        <begin position="274"/>
        <end position="296"/>
    </location>
</feature>
<keyword evidence="2" id="KW-0472">Membrane</keyword>